<proteinExistence type="predicted"/>
<protein>
    <recommendedName>
        <fullName evidence="2">DUF2341 domain-containing protein</fullName>
    </recommendedName>
</protein>
<sequence>MTQLVNNIQRLFRVRFRAIPRKVYRWCTATRRRKILSSILAILIVLTSIRFAFFKPKDTLAWWNDNWQYRVKTTITEQTGGSLTDFQVAMTLDTATLITAGKMKSDCADIRVYDSTNTQPQSFWVENCNNANTRIWLKQSFSASEVKVFYTYYGNPQAINVQVEGDNIFKFFDDFSGGIDSTVWTTSGTVTESDGVVTVNRSGSTSSIYTNSAFSFSEPFIVEVKYQHPTRYRNRVYLTTSSGGSSPTGYDYGIFDSSIYWNGFTGTNLSVNTWYTVQWIETNGNHTWKILNLDRTEVISRSHGSDIANAKFLSFSGTESDSSDFLLDYVFVREYASTEPTPSNGSEEHSPGPVAFYKFDEGYSAPESLPLTKNEQQINIVDQEFVTPIGDSSVYPTDNSLGIIKWDGTKYVGETVYFEAVVRSNVGSDFAHAALYTTGGSAVSGSDVSTTNGSYTRLRSGALTLTDGTEYTVRAYNNGGNAGRQAFLKSARLIIVQSDPSKITETETQVELGNSENTTNSSASQLTDRKLYYYDASKFSPAPTAYFEASIRAPQPTIEQQINIIDQTFSSTPGSSTPVPTDNSLGLILWDANKYPNATIYFEAVLTNNVGSDPGHAALYTEGGSAVSGADVQMNNPGTYVRVRSGALTLTDDTKYTVRAYASGGNGGRTATVKAARLIVVQSDSTKITDTETQIEAGNAQNNFSNTTYSTLTDHKIYYYDSTKFSGTVSTYFEATLHTDSGSDTVYAQLLECASSSDCSTGSAVGDVSHTGNTTWTHPTRASVTLTSGKYYAVQTKVSAGTGDIANAKIIIDQTAAGGITSLETVHQYINTPATDTDNVYTSQNFNNRYNPDLNESLKSFSGGTFTYYFDATIKTSAGTGFAQIYDKTNSVSISNSEISTINTSYTRVVSGDITGNLPQYPSTPARNLDTQVRNSVASGNTTSVSSSRLIIQVTNLATSTPTAYADLYNLTDTAQVSNSEVSSSSNSWSLVRSSEITLATGKQYVLRLRSSASGVGIKIASAKIILDQTDSSGIKAVETVQQYINTAVSRTSASYADQDYLNQFNPDNFHINQTSIFFETTMKTSTGGGANDAFAIFTVDGGSTVSGSEISTDQTSYTRVTSASSITSAMPTSASNMDTQIKNESAGTTTVSNSWLVIQNGRSYDSVTHDSTQNQLHGNVSGITWKVGAECHSENCLSFDGTNDYVKVYDDPKLDFAAAAEQPTVPTQFSLNMKQPAATAATRSI</sequence>
<evidence type="ECO:0000313" key="4">
    <source>
        <dbReference type="Proteomes" id="UP000034932"/>
    </source>
</evidence>
<dbReference type="AlphaFoldDB" id="A0A0G0LYX6"/>
<feature type="domain" description="DUF2341" evidence="2">
    <location>
        <begin position="106"/>
        <end position="186"/>
    </location>
</feature>
<keyword evidence="1" id="KW-0812">Transmembrane</keyword>
<feature type="transmembrane region" description="Helical" evidence="1">
    <location>
        <begin position="35"/>
        <end position="54"/>
    </location>
</feature>
<dbReference type="Proteomes" id="UP000034932">
    <property type="component" value="Unassembled WGS sequence"/>
</dbReference>
<organism evidence="3 4">
    <name type="scientific">Candidatus Woesebacteria bacterium GW2011_GWB1_39_10b</name>
    <dbReference type="NCBI Taxonomy" id="1618573"/>
    <lineage>
        <taxon>Bacteria</taxon>
        <taxon>Candidatus Woeseibacteriota</taxon>
    </lineage>
</organism>
<comment type="caution">
    <text evidence="3">The sequence shown here is derived from an EMBL/GenBank/DDBJ whole genome shotgun (WGS) entry which is preliminary data.</text>
</comment>
<accession>A0A0G0LYX6</accession>
<keyword evidence="1" id="KW-1133">Transmembrane helix</keyword>
<dbReference type="STRING" id="1618573.UT19_C0016G0023"/>
<evidence type="ECO:0000256" key="1">
    <source>
        <dbReference type="SAM" id="Phobius"/>
    </source>
</evidence>
<gene>
    <name evidence="3" type="ORF">UT19_C0016G0023</name>
</gene>
<dbReference type="EMBL" id="LBVW01000016">
    <property type="protein sequence ID" value="KKQ93210.1"/>
    <property type="molecule type" value="Genomic_DNA"/>
</dbReference>
<dbReference type="Pfam" id="PF10102">
    <property type="entry name" value="DUF2341"/>
    <property type="match status" value="1"/>
</dbReference>
<evidence type="ECO:0000313" key="3">
    <source>
        <dbReference type="EMBL" id="KKQ93210.1"/>
    </source>
</evidence>
<reference evidence="3 4" key="1">
    <citation type="journal article" date="2015" name="Nature">
        <title>rRNA introns, odd ribosomes, and small enigmatic genomes across a large radiation of phyla.</title>
        <authorList>
            <person name="Brown C.T."/>
            <person name="Hug L.A."/>
            <person name="Thomas B.C."/>
            <person name="Sharon I."/>
            <person name="Castelle C.J."/>
            <person name="Singh A."/>
            <person name="Wilkins M.J."/>
            <person name="Williams K.H."/>
            <person name="Banfield J.F."/>
        </authorList>
    </citation>
    <scope>NUCLEOTIDE SEQUENCE [LARGE SCALE GENOMIC DNA]</scope>
</reference>
<name>A0A0G0LYX6_9BACT</name>
<evidence type="ECO:0000259" key="2">
    <source>
        <dbReference type="Pfam" id="PF10102"/>
    </source>
</evidence>
<keyword evidence="1" id="KW-0472">Membrane</keyword>
<dbReference type="InterPro" id="IPR018765">
    <property type="entry name" value="DUF2341"/>
</dbReference>